<dbReference type="Proteomes" id="UP000321291">
    <property type="component" value="Chromosome"/>
</dbReference>
<dbReference type="KEGG" id="agi:FSB73_04335"/>
<dbReference type="OrthoDB" id="29496at2"/>
<evidence type="ECO:0000256" key="1">
    <source>
        <dbReference type="SAM" id="Phobius"/>
    </source>
</evidence>
<accession>A0A5B8VL77</accession>
<dbReference type="AlphaFoldDB" id="A0A5B8VL77"/>
<reference evidence="2 3" key="1">
    <citation type="journal article" date="2017" name="Int. J. Syst. Evol. Microbiol.">
        <title>Arachidicoccus ginsenosidivorans sp. nov., with ginsenoside-converting activity isolated from ginseng cultivating soil.</title>
        <authorList>
            <person name="Siddiqi M.Z."/>
            <person name="Aslam Z."/>
            <person name="Im W.T."/>
        </authorList>
    </citation>
    <scope>NUCLEOTIDE SEQUENCE [LARGE SCALE GENOMIC DNA]</scope>
    <source>
        <strain evidence="2 3">Gsoil 809</strain>
    </source>
</reference>
<keyword evidence="3" id="KW-1185">Reference proteome</keyword>
<evidence type="ECO:0000313" key="3">
    <source>
        <dbReference type="Proteomes" id="UP000321291"/>
    </source>
</evidence>
<keyword evidence="1" id="KW-0812">Transmembrane</keyword>
<protein>
    <submittedName>
        <fullName evidence="2">Uncharacterized protein</fullName>
    </submittedName>
</protein>
<feature type="transmembrane region" description="Helical" evidence="1">
    <location>
        <begin position="36"/>
        <end position="58"/>
    </location>
</feature>
<dbReference type="RefSeq" id="WP_146780277.1">
    <property type="nucleotide sequence ID" value="NZ_CP042434.1"/>
</dbReference>
<gene>
    <name evidence="2" type="ORF">FSB73_04335</name>
</gene>
<dbReference type="EMBL" id="CP042434">
    <property type="protein sequence ID" value="QEC71018.1"/>
    <property type="molecule type" value="Genomic_DNA"/>
</dbReference>
<keyword evidence="1" id="KW-1133">Transmembrane helix</keyword>
<sequence length="120" mass="13533">MQFQKKVDYLLDSLRFFDLKCVNKGLGYLKRQGASISSILAVLLILPFLNHATVHAFLRAGSKIMANGGKDVYYRTSKRQDIDWRGVLTGFVKRFLTIIRKNAIVLGCVPKCLVVNDSLL</sequence>
<name>A0A5B8VL77_9BACT</name>
<proteinExistence type="predicted"/>
<evidence type="ECO:0000313" key="2">
    <source>
        <dbReference type="EMBL" id="QEC71018.1"/>
    </source>
</evidence>
<organism evidence="2 3">
    <name type="scientific">Arachidicoccus ginsenosidivorans</name>
    <dbReference type="NCBI Taxonomy" id="496057"/>
    <lineage>
        <taxon>Bacteria</taxon>
        <taxon>Pseudomonadati</taxon>
        <taxon>Bacteroidota</taxon>
        <taxon>Chitinophagia</taxon>
        <taxon>Chitinophagales</taxon>
        <taxon>Chitinophagaceae</taxon>
        <taxon>Arachidicoccus</taxon>
    </lineage>
</organism>
<keyword evidence="1" id="KW-0472">Membrane</keyword>